<reference evidence="2 3" key="1">
    <citation type="submission" date="2021-03" db="EMBL/GenBank/DDBJ databases">
        <title>Glycomyces sp. nov., a novel actinomycete isolated from soil.</title>
        <authorList>
            <person name="Yang X."/>
            <person name="Xu X."/>
        </authorList>
    </citation>
    <scope>NUCLEOTIDE SEQUENCE [LARGE SCALE GENOMIC DNA]</scope>
    <source>
        <strain evidence="2 3">NEAU-S30</strain>
    </source>
</reference>
<protein>
    <submittedName>
        <fullName evidence="2">Uncharacterized protein</fullName>
    </submittedName>
</protein>
<dbReference type="Proteomes" id="UP000681341">
    <property type="component" value="Unassembled WGS sequence"/>
</dbReference>
<gene>
    <name evidence="2" type="ORF">J5V16_13870</name>
</gene>
<keyword evidence="1" id="KW-0812">Transmembrane</keyword>
<sequence>MRETAMKQILKAAYNRLGRPAPAHVAAAAAVLAALALLAVALFGGQRLVWVVSSLMSLITLGALALVWNESRQTRLEARASAERAEVTLRRILAAFEVERLAAERRRAAERDRAA</sequence>
<evidence type="ECO:0000313" key="3">
    <source>
        <dbReference type="Proteomes" id="UP000681341"/>
    </source>
</evidence>
<feature type="transmembrane region" description="Helical" evidence="1">
    <location>
        <begin position="48"/>
        <end position="69"/>
    </location>
</feature>
<organism evidence="2 3">
    <name type="scientific">Glycomyces niveus</name>
    <dbReference type="NCBI Taxonomy" id="2820287"/>
    <lineage>
        <taxon>Bacteria</taxon>
        <taxon>Bacillati</taxon>
        <taxon>Actinomycetota</taxon>
        <taxon>Actinomycetes</taxon>
        <taxon>Glycomycetales</taxon>
        <taxon>Glycomycetaceae</taxon>
        <taxon>Glycomyces</taxon>
    </lineage>
</organism>
<feature type="transmembrane region" description="Helical" evidence="1">
    <location>
        <begin position="21"/>
        <end position="42"/>
    </location>
</feature>
<proteinExistence type="predicted"/>
<accession>A0ABS3U5A0</accession>
<dbReference type="RefSeq" id="WP_208496936.1">
    <property type="nucleotide sequence ID" value="NZ_JAGFNP010000007.1"/>
</dbReference>
<keyword evidence="1" id="KW-0472">Membrane</keyword>
<name>A0ABS3U5A0_9ACTN</name>
<dbReference type="EMBL" id="JAGFNP010000007">
    <property type="protein sequence ID" value="MBO3733910.1"/>
    <property type="molecule type" value="Genomic_DNA"/>
</dbReference>
<keyword evidence="3" id="KW-1185">Reference proteome</keyword>
<comment type="caution">
    <text evidence="2">The sequence shown here is derived from an EMBL/GenBank/DDBJ whole genome shotgun (WGS) entry which is preliminary data.</text>
</comment>
<evidence type="ECO:0000256" key="1">
    <source>
        <dbReference type="SAM" id="Phobius"/>
    </source>
</evidence>
<keyword evidence="1" id="KW-1133">Transmembrane helix</keyword>
<evidence type="ECO:0000313" key="2">
    <source>
        <dbReference type="EMBL" id="MBO3733910.1"/>
    </source>
</evidence>